<feature type="transmembrane region" description="Helical" evidence="2">
    <location>
        <begin position="175"/>
        <end position="194"/>
    </location>
</feature>
<evidence type="ECO:0000313" key="3">
    <source>
        <dbReference type="EMBL" id="ADP83166.1"/>
    </source>
</evidence>
<feature type="transmembrane region" description="Helical" evidence="2">
    <location>
        <begin position="201"/>
        <end position="219"/>
    </location>
</feature>
<dbReference type="InParanoid" id="E3J6U6"/>
<keyword evidence="2" id="KW-0812">Transmembrane</keyword>
<name>E3J6U6_PSEI1</name>
<keyword evidence="4" id="KW-1185">Reference proteome</keyword>
<evidence type="ECO:0000256" key="2">
    <source>
        <dbReference type="SAM" id="Phobius"/>
    </source>
</evidence>
<sequence>MTSSSHGGRSQGGRHHAARQVAAKVPEITVMFWIVKVLTTGMGEAASDFLANKSVPVAAALGLLGFAVGMILQLRTRRYVTAVYWFAVAMVALFGTMAADGFHKLIGIPYAVVTAGYAIALAVIFYLWHRSEGTLSIHSINTPRREIYYWLTVLATFALGTAAGDFTAFTLNLGYAASSVLYAVLILVPLIAYRMRWMNEVVAFWFAYVLTRPLGASIADWLGKDKTKNGLGYGDGTVTIVAAVLIAVFVAYLAWTGADVQAHDATMPAAPERTAQGRTAPTRTVPGQYGETYRDAPYGEPYGNRRTVEAEPTDW</sequence>
<keyword evidence="2" id="KW-0472">Membrane</keyword>
<dbReference type="InterPro" id="IPR007136">
    <property type="entry name" value="DUF347"/>
</dbReference>
<organism evidence="3 4">
    <name type="scientific">Pseudofrankia inefficax (strain DSM 45817 / CECT 9037 / DDB 130130 / EuI1c)</name>
    <name type="common">Frankia inefficax</name>
    <dbReference type="NCBI Taxonomy" id="298654"/>
    <lineage>
        <taxon>Bacteria</taxon>
        <taxon>Bacillati</taxon>
        <taxon>Actinomycetota</taxon>
        <taxon>Actinomycetes</taxon>
        <taxon>Frankiales</taxon>
        <taxon>Frankiaceae</taxon>
        <taxon>Pseudofrankia</taxon>
    </lineage>
</organism>
<dbReference type="Proteomes" id="UP000002484">
    <property type="component" value="Chromosome"/>
</dbReference>
<feature type="region of interest" description="Disordered" evidence="1">
    <location>
        <begin position="296"/>
        <end position="315"/>
    </location>
</feature>
<dbReference type="RefSeq" id="WP_013426284.1">
    <property type="nucleotide sequence ID" value="NC_014666.1"/>
</dbReference>
<dbReference type="HOGENOM" id="CLU_070268_0_1_11"/>
<protein>
    <recommendedName>
        <fullName evidence="5">Membrane-anchored protein</fullName>
    </recommendedName>
</protein>
<dbReference type="EMBL" id="CP002299">
    <property type="protein sequence ID" value="ADP83166.1"/>
    <property type="molecule type" value="Genomic_DNA"/>
</dbReference>
<evidence type="ECO:0000256" key="1">
    <source>
        <dbReference type="SAM" id="MobiDB-lite"/>
    </source>
</evidence>
<gene>
    <name evidence="3" type="ordered locus">FraEuI1c_5177</name>
</gene>
<dbReference type="AlphaFoldDB" id="E3J6U6"/>
<evidence type="ECO:0008006" key="5">
    <source>
        <dbReference type="Google" id="ProtNLM"/>
    </source>
</evidence>
<proteinExistence type="predicted"/>
<feature type="region of interest" description="Disordered" evidence="1">
    <location>
        <begin position="269"/>
        <end position="290"/>
    </location>
</feature>
<feature type="transmembrane region" description="Helical" evidence="2">
    <location>
        <begin position="105"/>
        <end position="128"/>
    </location>
</feature>
<dbReference type="STRING" id="298654.FraEuI1c_5177"/>
<feature type="transmembrane region" description="Helical" evidence="2">
    <location>
        <begin position="21"/>
        <end position="42"/>
    </location>
</feature>
<feature type="transmembrane region" description="Helical" evidence="2">
    <location>
        <begin position="231"/>
        <end position="255"/>
    </location>
</feature>
<feature type="transmembrane region" description="Helical" evidence="2">
    <location>
        <begin position="79"/>
        <end position="99"/>
    </location>
</feature>
<reference evidence="3 4" key="1">
    <citation type="submission" date="2010-10" db="EMBL/GenBank/DDBJ databases">
        <title>Complete sequence of Frankia sp. EuI1c.</title>
        <authorList>
            <consortium name="US DOE Joint Genome Institute"/>
            <person name="Lucas S."/>
            <person name="Copeland A."/>
            <person name="Lapidus A."/>
            <person name="Cheng J.-F."/>
            <person name="Bruce D."/>
            <person name="Goodwin L."/>
            <person name="Pitluck S."/>
            <person name="Chertkov O."/>
            <person name="Detter J.C."/>
            <person name="Han C."/>
            <person name="Tapia R."/>
            <person name="Land M."/>
            <person name="Hauser L."/>
            <person name="Jeffries C."/>
            <person name="Kyrpides N."/>
            <person name="Ivanova N."/>
            <person name="Mikhailova N."/>
            <person name="Beauchemin N."/>
            <person name="Sen A."/>
            <person name="Sur S.A."/>
            <person name="Gtari M."/>
            <person name="Wall L."/>
            <person name="Tisa L."/>
            <person name="Woyke T."/>
        </authorList>
    </citation>
    <scope>NUCLEOTIDE SEQUENCE [LARGE SCALE GENOMIC DNA]</scope>
    <source>
        <strain evidence="4">DSM 45817 / CECT 9037 / EuI1c</strain>
    </source>
</reference>
<keyword evidence="2" id="KW-1133">Transmembrane helix</keyword>
<evidence type="ECO:0000313" key="4">
    <source>
        <dbReference type="Proteomes" id="UP000002484"/>
    </source>
</evidence>
<dbReference type="Pfam" id="PF03988">
    <property type="entry name" value="DUF347"/>
    <property type="match status" value="4"/>
</dbReference>
<feature type="transmembrane region" description="Helical" evidence="2">
    <location>
        <begin position="148"/>
        <end position="169"/>
    </location>
</feature>
<accession>E3J6U6</accession>
<dbReference type="eggNOG" id="COG4705">
    <property type="taxonomic scope" value="Bacteria"/>
</dbReference>
<dbReference type="KEGG" id="fri:FraEuI1c_5177"/>
<feature type="transmembrane region" description="Helical" evidence="2">
    <location>
        <begin position="54"/>
        <end position="72"/>
    </location>
</feature>